<comment type="caution">
    <text evidence="1">The sequence shown here is derived from an EMBL/GenBank/DDBJ whole genome shotgun (WGS) entry which is preliminary data.</text>
</comment>
<accession>A0A7C5WWF1</accession>
<evidence type="ECO:0000313" key="1">
    <source>
        <dbReference type="EMBL" id="HHO58276.1"/>
    </source>
</evidence>
<proteinExistence type="predicted"/>
<organism evidence="1">
    <name type="scientific">Oceanithermus profundus</name>
    <dbReference type="NCBI Taxonomy" id="187137"/>
    <lineage>
        <taxon>Bacteria</taxon>
        <taxon>Thermotogati</taxon>
        <taxon>Deinococcota</taxon>
        <taxon>Deinococci</taxon>
        <taxon>Thermales</taxon>
        <taxon>Thermaceae</taxon>
        <taxon>Oceanithermus</taxon>
    </lineage>
</organism>
<gene>
    <name evidence="1" type="ORF">ENJ85_03790</name>
</gene>
<dbReference type="InterPro" id="IPR014917">
    <property type="entry name" value="DUF1800"/>
</dbReference>
<dbReference type="EMBL" id="DRNZ01000236">
    <property type="protein sequence ID" value="HHO58276.1"/>
    <property type="molecule type" value="Genomic_DNA"/>
</dbReference>
<dbReference type="Pfam" id="PF08811">
    <property type="entry name" value="DUF1800"/>
    <property type="match status" value="1"/>
</dbReference>
<reference evidence="1" key="1">
    <citation type="journal article" date="2020" name="mSystems">
        <title>Genome- and Community-Level Interaction Insights into Carbon Utilization and Element Cycling Functions of Hydrothermarchaeota in Hydrothermal Sediment.</title>
        <authorList>
            <person name="Zhou Z."/>
            <person name="Liu Y."/>
            <person name="Xu W."/>
            <person name="Pan J."/>
            <person name="Luo Z.H."/>
            <person name="Li M."/>
        </authorList>
    </citation>
    <scope>NUCLEOTIDE SEQUENCE [LARGE SCALE GENOMIC DNA]</scope>
    <source>
        <strain evidence="1">HyVt-523</strain>
    </source>
</reference>
<name>A0A7C5WWF1_9DEIN</name>
<dbReference type="AlphaFoldDB" id="A0A7C5WWF1"/>
<sequence length="462" mass="51818">MSLSQKDTHLLLRLGFLPYGWAAERLKELGREAFVEEQLHPERIAEDPEAERRLGRMRLLEMTPRELARVENGDGRAYYRLLQRYLVLHTRSRRRLAARLEAFWVHHFYVPAESAGAWLADYHQTLAARSLGSFRELLFAVARHPAMLVYLNNDTNVAGHPNENYARELLELHTLGVDGGYSERDVKEAARALTGWTTHPRTEGGFYFDPDDHDDGPKRVLGHDLPAGRGIEDGLQLLDLAARHPATARFVSRKLALWFVGDDPPASLIKRLAGVFQREHGRIRPVLRELFSAPEFYASAGRRLRTPLEFLAAAMEATDAWFTDEWRLLDTLNRLGQPFLGWKTPDGYPTQAAAWSGTSGLLARWQVALELTQEADGDPDGGRGVLVHLERRLPQAATAGDWVAATARRVWGREPAGKQRADLIDYVSDGAGPGRTLTPALAGRKRGGLLALLLSAPEFQWI</sequence>
<protein>
    <submittedName>
        <fullName evidence="1">DUF1800 domain-containing protein</fullName>
    </submittedName>
</protein>
<dbReference type="Proteomes" id="UP000886105">
    <property type="component" value="Unassembled WGS sequence"/>
</dbReference>